<evidence type="ECO:0000313" key="2">
    <source>
        <dbReference type="EMBL" id="SNR81594.1"/>
    </source>
</evidence>
<evidence type="ECO:0000256" key="1">
    <source>
        <dbReference type="ARBA" id="ARBA00010169"/>
    </source>
</evidence>
<reference evidence="3" key="1">
    <citation type="submission" date="2017-06" db="EMBL/GenBank/DDBJ databases">
        <authorList>
            <person name="Varghese N."/>
            <person name="Submissions S."/>
        </authorList>
    </citation>
    <scope>NUCLEOTIDE SEQUENCE [LARGE SCALE GENOMIC DNA]</scope>
    <source>
        <strain evidence="3">Ca-68</strain>
    </source>
</reference>
<keyword evidence="3" id="KW-1185">Reference proteome</keyword>
<dbReference type="PANTHER" id="PTHR23419">
    <property type="entry name" value="DIVALENT CATION TOLERANCE CUTA-RELATED"/>
    <property type="match status" value="1"/>
</dbReference>
<dbReference type="AlphaFoldDB" id="A0A238ZFX5"/>
<dbReference type="InterPro" id="IPR004323">
    <property type="entry name" value="Ion_tolerance_CutA"/>
</dbReference>
<dbReference type="RefSeq" id="WP_089375357.1">
    <property type="nucleotide sequence ID" value="NZ_FZOA01000004.1"/>
</dbReference>
<dbReference type="InterPro" id="IPR015867">
    <property type="entry name" value="N-reg_PII/ATP_PRibTrfase_C"/>
</dbReference>
<dbReference type="PANTHER" id="PTHR23419:SF8">
    <property type="entry name" value="FI09726P"/>
    <property type="match status" value="1"/>
</dbReference>
<dbReference type="EMBL" id="FZOA01000004">
    <property type="protein sequence ID" value="SNR81594.1"/>
    <property type="molecule type" value="Genomic_DNA"/>
</dbReference>
<name>A0A238ZFX5_9PROT</name>
<dbReference type="Gene3D" id="3.30.70.120">
    <property type="match status" value="1"/>
</dbReference>
<dbReference type="Proteomes" id="UP000198305">
    <property type="component" value="Unassembled WGS sequence"/>
</dbReference>
<dbReference type="Pfam" id="PF03091">
    <property type="entry name" value="CutA1"/>
    <property type="match status" value="1"/>
</dbReference>
<sequence>MKLQSPSSENNNAILILTNMPDQASAQHLAHELINRKLAACINLLAPYQSFYQWQGKLETTTEIPLLIKSTAARYPELETIIQELHPYELPEIIHVPVTGGLPAYLEWLHQETQA</sequence>
<dbReference type="GO" id="GO:0010038">
    <property type="term" value="P:response to metal ion"/>
    <property type="evidence" value="ECO:0007669"/>
    <property type="project" value="InterPro"/>
</dbReference>
<dbReference type="InterPro" id="IPR011322">
    <property type="entry name" value="N-reg_PII-like_a/b"/>
</dbReference>
<dbReference type="GO" id="GO:0005507">
    <property type="term" value="F:copper ion binding"/>
    <property type="evidence" value="ECO:0007669"/>
    <property type="project" value="TreeGrafter"/>
</dbReference>
<organism evidence="2 3">
    <name type="scientific">Methylobacillus rhizosphaerae</name>
    <dbReference type="NCBI Taxonomy" id="551994"/>
    <lineage>
        <taxon>Bacteria</taxon>
        <taxon>Pseudomonadati</taxon>
        <taxon>Pseudomonadota</taxon>
        <taxon>Betaproteobacteria</taxon>
        <taxon>Nitrosomonadales</taxon>
        <taxon>Methylophilaceae</taxon>
        <taxon>Methylobacillus</taxon>
    </lineage>
</organism>
<evidence type="ECO:0000313" key="3">
    <source>
        <dbReference type="Proteomes" id="UP000198305"/>
    </source>
</evidence>
<accession>A0A238ZFX5</accession>
<dbReference type="OrthoDB" id="37622at2"/>
<gene>
    <name evidence="2" type="ORF">SAMN05192560_1254</name>
</gene>
<comment type="similarity">
    <text evidence="1">Belongs to the CutA family.</text>
</comment>
<protein>
    <submittedName>
        <fullName evidence="2">Divalent cation tolerance protein</fullName>
    </submittedName>
</protein>
<proteinExistence type="inferred from homology"/>
<dbReference type="SUPFAM" id="SSF54913">
    <property type="entry name" value="GlnB-like"/>
    <property type="match status" value="1"/>
</dbReference>